<name>A0A8S9Z3X0_9TREM</name>
<gene>
    <name evidence="1" type="ORF">EG68_01630</name>
</gene>
<dbReference type="Proteomes" id="UP000822476">
    <property type="component" value="Unassembled WGS sequence"/>
</dbReference>
<accession>A0A8S9Z3X0</accession>
<dbReference type="AlphaFoldDB" id="A0A8S9Z3X0"/>
<evidence type="ECO:0000313" key="2">
    <source>
        <dbReference type="Proteomes" id="UP000822476"/>
    </source>
</evidence>
<comment type="caution">
    <text evidence="1">The sequence shown here is derived from an EMBL/GenBank/DDBJ whole genome shotgun (WGS) entry which is preliminary data.</text>
</comment>
<keyword evidence="2" id="KW-1185">Reference proteome</keyword>
<sequence>MLFRSEFTDHHKYRSGLPGQTDCLIAWCTLTAQSTSSYLASISY</sequence>
<protein>
    <submittedName>
        <fullName evidence="1">Uncharacterized protein</fullName>
    </submittedName>
</protein>
<evidence type="ECO:0000313" key="1">
    <source>
        <dbReference type="EMBL" id="KAF7261394.1"/>
    </source>
</evidence>
<proteinExistence type="predicted"/>
<dbReference type="EMBL" id="JTDE01000396">
    <property type="protein sequence ID" value="KAF7261394.1"/>
    <property type="molecule type" value="Genomic_DNA"/>
</dbReference>
<reference evidence="1" key="1">
    <citation type="submission" date="2019-07" db="EMBL/GenBank/DDBJ databases">
        <title>Annotation for the trematode Paragonimus miyazaki's.</title>
        <authorList>
            <person name="Choi Y.-J."/>
        </authorList>
    </citation>
    <scope>NUCLEOTIDE SEQUENCE</scope>
    <source>
        <strain evidence="1">Japan</strain>
    </source>
</reference>
<organism evidence="1 2">
    <name type="scientific">Paragonimus skrjabini miyazakii</name>
    <dbReference type="NCBI Taxonomy" id="59628"/>
    <lineage>
        <taxon>Eukaryota</taxon>
        <taxon>Metazoa</taxon>
        <taxon>Spiralia</taxon>
        <taxon>Lophotrochozoa</taxon>
        <taxon>Platyhelminthes</taxon>
        <taxon>Trematoda</taxon>
        <taxon>Digenea</taxon>
        <taxon>Plagiorchiida</taxon>
        <taxon>Troglotremata</taxon>
        <taxon>Troglotrematidae</taxon>
        <taxon>Paragonimus</taxon>
    </lineage>
</organism>